<comment type="caution">
    <text evidence="1">The sequence shown here is derived from an EMBL/GenBank/DDBJ whole genome shotgun (WGS) entry which is preliminary data.</text>
</comment>
<reference evidence="1" key="1">
    <citation type="submission" date="2023-06" db="EMBL/GenBank/DDBJ databases">
        <title>Identification and characterization of horizontal gene transfer across gut microbiota members of farm animals based on homology search.</title>
        <authorList>
            <person name="Schwarzerova J."/>
            <person name="Nykrynova M."/>
            <person name="Jureckova K."/>
            <person name="Cejkova D."/>
            <person name="Rychlik I."/>
        </authorList>
    </citation>
    <scope>NUCLEOTIDE SEQUENCE</scope>
    <source>
        <strain evidence="1">ET39</strain>
    </source>
</reference>
<keyword evidence="2" id="KW-1185">Reference proteome</keyword>
<dbReference type="EMBL" id="JAUDCG010000048">
    <property type="protein sequence ID" value="MDM8157861.1"/>
    <property type="molecule type" value="Genomic_DNA"/>
</dbReference>
<organism evidence="1 2">
    <name type="scientific">Amedibacillus dolichus</name>
    <dbReference type="NCBI Taxonomy" id="31971"/>
    <lineage>
        <taxon>Bacteria</taxon>
        <taxon>Bacillati</taxon>
        <taxon>Bacillota</taxon>
        <taxon>Erysipelotrichia</taxon>
        <taxon>Erysipelotrichales</taxon>
        <taxon>Erysipelotrichaceae</taxon>
        <taxon>Amedibacillus</taxon>
    </lineage>
</organism>
<proteinExistence type="predicted"/>
<dbReference type="InterPro" id="IPR009061">
    <property type="entry name" value="DNA-bd_dom_put_sf"/>
</dbReference>
<protein>
    <recommendedName>
        <fullName evidence="3">MerR family transcriptional regulator</fullName>
    </recommendedName>
</protein>
<sequence>MMEEMAKRFGLSRHQLQMLQEAGVFTQEDERVVAQRISLALSLDNLGISGEELRYVLALYHDPLRNQKELLLCLRRQRGIILEALHAQNRRLDEIDYLIETLRRLTAEHDSSTQRRKR</sequence>
<evidence type="ECO:0000313" key="1">
    <source>
        <dbReference type="EMBL" id="MDM8157861.1"/>
    </source>
</evidence>
<reference evidence="1" key="2">
    <citation type="submission" date="2023-06" db="EMBL/GenBank/DDBJ databases">
        <authorList>
            <person name="Zeman M."/>
            <person name="Kubasova T."/>
            <person name="Jahodarova E."/>
            <person name="Nykrynova M."/>
            <person name="Rychlik I."/>
        </authorList>
    </citation>
    <scope>NUCLEOTIDE SEQUENCE</scope>
    <source>
        <strain evidence="1">ET39</strain>
    </source>
</reference>
<evidence type="ECO:0000313" key="2">
    <source>
        <dbReference type="Proteomes" id="UP001529340"/>
    </source>
</evidence>
<name>A0ABT7UE05_9FIRM</name>
<accession>A0ABT7UE05</accession>
<dbReference type="Proteomes" id="UP001529340">
    <property type="component" value="Unassembled WGS sequence"/>
</dbReference>
<gene>
    <name evidence="1" type="ORF">QUV96_09450</name>
</gene>
<evidence type="ECO:0008006" key="3">
    <source>
        <dbReference type="Google" id="ProtNLM"/>
    </source>
</evidence>
<dbReference type="SUPFAM" id="SSF46955">
    <property type="entry name" value="Putative DNA-binding domain"/>
    <property type="match status" value="1"/>
</dbReference>
<dbReference type="RefSeq" id="WP_289608304.1">
    <property type="nucleotide sequence ID" value="NZ_JAUDCG010000048.1"/>
</dbReference>